<feature type="transmembrane region" description="Helical" evidence="2">
    <location>
        <begin position="6"/>
        <end position="25"/>
    </location>
</feature>
<evidence type="ECO:0000313" key="3">
    <source>
        <dbReference type="EMBL" id="PNF21583.1"/>
    </source>
</evidence>
<feature type="region of interest" description="Disordered" evidence="1">
    <location>
        <begin position="241"/>
        <end position="260"/>
    </location>
</feature>
<evidence type="ECO:0000313" key="4">
    <source>
        <dbReference type="Proteomes" id="UP000235965"/>
    </source>
</evidence>
<evidence type="ECO:0000256" key="1">
    <source>
        <dbReference type="SAM" id="MobiDB-lite"/>
    </source>
</evidence>
<comment type="caution">
    <text evidence="3">The sequence shown here is derived from an EMBL/GenBank/DDBJ whole genome shotgun (WGS) entry which is preliminary data.</text>
</comment>
<protein>
    <submittedName>
        <fullName evidence="3">Uncharacterized protein</fullName>
    </submittedName>
</protein>
<keyword evidence="4" id="KW-1185">Reference proteome</keyword>
<dbReference type="OrthoDB" id="2373987at2759"/>
<dbReference type="CDD" id="cd23650">
    <property type="entry name" value="TRP_CaM_bind1"/>
    <property type="match status" value="1"/>
</dbReference>
<accession>A0A2J7PZ19</accession>
<sequence length="341" mass="37970">MQTHFTINIYTSVTAYICISLLFAVPGKKNRIMERRLQKGFQIGFVERILTEVIEDNKEPRDVFSKIAQAIHHHGSSQSKKKDWNAMVRRNTIVRDPIGSSSVADLQKSRQSMKQQIVRNNMTALLSMDAEKLVEYNPKLSEVTPATRVAYAKFKAANLAHKRDDIDNIAEENVIENSNNLSVSDEMSQTKESYDCHPENKISQTDMIKPASIAGPSCIDVSASCSTAVHDELPPGDLSTCTETKPDETANSSVHDEASTIPTFNTSFSSVRKDFRTTTPIQEEDEEKNAEYSEEAEANCDMDINRGTLEPNTTETMSLQKPPMKTGGKSKLSGEVITGWL</sequence>
<organism evidence="3 4">
    <name type="scientific">Cryptotermes secundus</name>
    <dbReference type="NCBI Taxonomy" id="105785"/>
    <lineage>
        <taxon>Eukaryota</taxon>
        <taxon>Metazoa</taxon>
        <taxon>Ecdysozoa</taxon>
        <taxon>Arthropoda</taxon>
        <taxon>Hexapoda</taxon>
        <taxon>Insecta</taxon>
        <taxon>Pterygota</taxon>
        <taxon>Neoptera</taxon>
        <taxon>Polyneoptera</taxon>
        <taxon>Dictyoptera</taxon>
        <taxon>Blattodea</taxon>
        <taxon>Blattoidea</taxon>
        <taxon>Termitoidae</taxon>
        <taxon>Kalotermitidae</taxon>
        <taxon>Cryptotermitinae</taxon>
        <taxon>Cryptotermes</taxon>
    </lineage>
</organism>
<keyword evidence="2" id="KW-1133">Transmembrane helix</keyword>
<proteinExistence type="predicted"/>
<name>A0A2J7PZ19_9NEOP</name>
<feature type="region of interest" description="Disordered" evidence="1">
    <location>
        <begin position="304"/>
        <end position="341"/>
    </location>
</feature>
<feature type="compositionally biased region" description="Basic and acidic residues" evidence="1">
    <location>
        <begin position="244"/>
        <end position="258"/>
    </location>
</feature>
<dbReference type="Proteomes" id="UP000235965">
    <property type="component" value="Unassembled WGS sequence"/>
</dbReference>
<feature type="compositionally biased region" description="Polar residues" evidence="1">
    <location>
        <begin position="310"/>
        <end position="319"/>
    </location>
</feature>
<keyword evidence="2" id="KW-0472">Membrane</keyword>
<dbReference type="EMBL" id="NEVH01020341">
    <property type="protein sequence ID" value="PNF21583.1"/>
    <property type="molecule type" value="Genomic_DNA"/>
</dbReference>
<gene>
    <name evidence="3" type="ORF">B7P43_G12722</name>
</gene>
<reference evidence="3 4" key="1">
    <citation type="submission" date="2017-12" db="EMBL/GenBank/DDBJ databases">
        <title>Hemimetabolous genomes reveal molecular basis of termite eusociality.</title>
        <authorList>
            <person name="Harrison M.C."/>
            <person name="Jongepier E."/>
            <person name="Robertson H.M."/>
            <person name="Arning N."/>
            <person name="Bitard-Feildel T."/>
            <person name="Chao H."/>
            <person name="Childers C.P."/>
            <person name="Dinh H."/>
            <person name="Doddapaneni H."/>
            <person name="Dugan S."/>
            <person name="Gowin J."/>
            <person name="Greiner C."/>
            <person name="Han Y."/>
            <person name="Hu H."/>
            <person name="Hughes D.S.T."/>
            <person name="Huylmans A.-K."/>
            <person name="Kemena C."/>
            <person name="Kremer L.P.M."/>
            <person name="Lee S.L."/>
            <person name="Lopez-Ezquerra A."/>
            <person name="Mallet L."/>
            <person name="Monroy-Kuhn J.M."/>
            <person name="Moser A."/>
            <person name="Murali S.C."/>
            <person name="Muzny D.M."/>
            <person name="Otani S."/>
            <person name="Piulachs M.-D."/>
            <person name="Poelchau M."/>
            <person name="Qu J."/>
            <person name="Schaub F."/>
            <person name="Wada-Katsumata A."/>
            <person name="Worley K.C."/>
            <person name="Xie Q."/>
            <person name="Ylla G."/>
            <person name="Poulsen M."/>
            <person name="Gibbs R.A."/>
            <person name="Schal C."/>
            <person name="Richards S."/>
            <person name="Belles X."/>
            <person name="Korb J."/>
            <person name="Bornberg-Bauer E."/>
        </authorList>
    </citation>
    <scope>NUCLEOTIDE SEQUENCE [LARGE SCALE GENOMIC DNA]</scope>
    <source>
        <tissue evidence="3">Whole body</tissue>
    </source>
</reference>
<dbReference type="AlphaFoldDB" id="A0A2J7PZ19"/>
<keyword evidence="2" id="KW-0812">Transmembrane</keyword>
<evidence type="ECO:0000256" key="2">
    <source>
        <dbReference type="SAM" id="Phobius"/>
    </source>
</evidence>